<evidence type="ECO:0000313" key="1">
    <source>
        <dbReference type="EMBL" id="TNV79905.1"/>
    </source>
</evidence>
<sequence>MKMSMLNSGTSPGFPLRQMFSERKTASQWKSSSKLTDKLMNTKKWQRQSLLKLVKKGPDLKTLRIKRFSILLKRIEPSSCRSNP</sequence>
<keyword evidence="2" id="KW-1185">Reference proteome</keyword>
<gene>
    <name evidence="1" type="ORF">FGO68_gene8950</name>
</gene>
<dbReference type="Proteomes" id="UP000785679">
    <property type="component" value="Unassembled WGS sequence"/>
</dbReference>
<evidence type="ECO:0000313" key="2">
    <source>
        <dbReference type="Proteomes" id="UP000785679"/>
    </source>
</evidence>
<dbReference type="EMBL" id="RRYP01008252">
    <property type="protein sequence ID" value="TNV79905.1"/>
    <property type="molecule type" value="Genomic_DNA"/>
</dbReference>
<organism evidence="1 2">
    <name type="scientific">Halteria grandinella</name>
    <dbReference type="NCBI Taxonomy" id="5974"/>
    <lineage>
        <taxon>Eukaryota</taxon>
        <taxon>Sar</taxon>
        <taxon>Alveolata</taxon>
        <taxon>Ciliophora</taxon>
        <taxon>Intramacronucleata</taxon>
        <taxon>Spirotrichea</taxon>
        <taxon>Stichotrichia</taxon>
        <taxon>Sporadotrichida</taxon>
        <taxon>Halteriidae</taxon>
        <taxon>Halteria</taxon>
    </lineage>
</organism>
<name>A0A8J8NSX5_HALGN</name>
<proteinExistence type="predicted"/>
<reference evidence="1" key="1">
    <citation type="submission" date="2019-06" db="EMBL/GenBank/DDBJ databases">
        <authorList>
            <person name="Zheng W."/>
        </authorList>
    </citation>
    <scope>NUCLEOTIDE SEQUENCE</scope>
    <source>
        <strain evidence="1">QDHG01</strain>
    </source>
</reference>
<protein>
    <submittedName>
        <fullName evidence="1">Uncharacterized protein</fullName>
    </submittedName>
</protein>
<comment type="caution">
    <text evidence="1">The sequence shown here is derived from an EMBL/GenBank/DDBJ whole genome shotgun (WGS) entry which is preliminary data.</text>
</comment>
<dbReference type="AlphaFoldDB" id="A0A8J8NSX5"/>
<accession>A0A8J8NSX5</accession>